<keyword evidence="3" id="KW-0472">Membrane</keyword>
<dbReference type="AlphaFoldDB" id="A0AAV0GQ92"/>
<evidence type="ECO:0000256" key="2">
    <source>
        <dbReference type="SAM" id="MobiDB-lite"/>
    </source>
</evidence>
<dbReference type="PANTHER" id="PTHR10794">
    <property type="entry name" value="ABHYDROLASE DOMAIN-CONTAINING PROTEIN"/>
    <property type="match status" value="1"/>
</dbReference>
<dbReference type="InterPro" id="IPR029058">
    <property type="entry name" value="AB_hydrolase_fold"/>
</dbReference>
<accession>A0AAV0GQ92</accession>
<dbReference type="FunFam" id="3.40.50.1820:FF:000071">
    <property type="entry name" value="Embryogenesis-associated protein EMB8"/>
    <property type="match status" value="1"/>
</dbReference>
<dbReference type="Pfam" id="PF12146">
    <property type="entry name" value="Hydrolase_4"/>
    <property type="match status" value="1"/>
</dbReference>
<dbReference type="EMBL" id="CAMGYJ010000002">
    <property type="protein sequence ID" value="CAI0375201.1"/>
    <property type="molecule type" value="Genomic_DNA"/>
</dbReference>
<proteinExistence type="inferred from homology"/>
<keyword evidence="6" id="KW-1185">Reference proteome</keyword>
<keyword evidence="3" id="KW-1133">Transmembrane helix</keyword>
<feature type="transmembrane region" description="Helical" evidence="3">
    <location>
        <begin position="27"/>
        <end position="46"/>
    </location>
</feature>
<feature type="compositionally biased region" description="Basic and acidic residues" evidence="2">
    <location>
        <begin position="551"/>
        <end position="569"/>
    </location>
</feature>
<dbReference type="GO" id="GO:0034338">
    <property type="term" value="F:short-chain carboxylesterase activity"/>
    <property type="evidence" value="ECO:0007669"/>
    <property type="project" value="TreeGrafter"/>
</dbReference>
<organism evidence="5 6">
    <name type="scientific">Linum tenue</name>
    <dbReference type="NCBI Taxonomy" id="586396"/>
    <lineage>
        <taxon>Eukaryota</taxon>
        <taxon>Viridiplantae</taxon>
        <taxon>Streptophyta</taxon>
        <taxon>Embryophyta</taxon>
        <taxon>Tracheophyta</taxon>
        <taxon>Spermatophyta</taxon>
        <taxon>Magnoliopsida</taxon>
        <taxon>eudicotyledons</taxon>
        <taxon>Gunneridae</taxon>
        <taxon>Pentapetalae</taxon>
        <taxon>rosids</taxon>
        <taxon>fabids</taxon>
        <taxon>Malpighiales</taxon>
        <taxon>Linaceae</taxon>
        <taxon>Linum</taxon>
    </lineage>
</organism>
<feature type="region of interest" description="Disordered" evidence="2">
    <location>
        <begin position="537"/>
        <end position="570"/>
    </location>
</feature>
<dbReference type="GO" id="GO:0047372">
    <property type="term" value="F:monoacylglycerol lipase activity"/>
    <property type="evidence" value="ECO:0007669"/>
    <property type="project" value="TreeGrafter"/>
</dbReference>
<evidence type="ECO:0000313" key="5">
    <source>
        <dbReference type="EMBL" id="CAI0375201.1"/>
    </source>
</evidence>
<comment type="caution">
    <text evidence="5">The sequence shown here is derived from an EMBL/GenBank/DDBJ whole genome shotgun (WGS) entry which is preliminary data.</text>
</comment>
<evidence type="ECO:0000256" key="1">
    <source>
        <dbReference type="ARBA" id="ARBA00010884"/>
    </source>
</evidence>
<evidence type="ECO:0000256" key="3">
    <source>
        <dbReference type="SAM" id="Phobius"/>
    </source>
</evidence>
<dbReference type="PANTHER" id="PTHR10794:SF82">
    <property type="entry name" value="ALPHA_BETA-HYDROLASES SUPERFAMILY PROTEIN"/>
    <property type="match status" value="1"/>
</dbReference>
<keyword evidence="3" id="KW-0812">Transmembrane</keyword>
<dbReference type="InterPro" id="IPR050960">
    <property type="entry name" value="AB_hydrolase_4_sf"/>
</dbReference>
<evidence type="ECO:0000313" key="6">
    <source>
        <dbReference type="Proteomes" id="UP001154282"/>
    </source>
</evidence>
<dbReference type="Proteomes" id="UP001154282">
    <property type="component" value="Unassembled WGS sequence"/>
</dbReference>
<name>A0AAV0GQ92_9ROSI</name>
<dbReference type="Gene3D" id="3.40.50.1820">
    <property type="entry name" value="alpha/beta hydrolase"/>
    <property type="match status" value="1"/>
</dbReference>
<feature type="region of interest" description="Disordered" evidence="2">
    <location>
        <begin position="493"/>
        <end position="523"/>
    </location>
</feature>
<gene>
    <name evidence="5" type="ORF">LITE_LOCUS505</name>
</gene>
<reference evidence="5" key="1">
    <citation type="submission" date="2022-08" db="EMBL/GenBank/DDBJ databases">
        <authorList>
            <person name="Gutierrez-Valencia J."/>
        </authorList>
    </citation>
    <scope>NUCLEOTIDE SEQUENCE</scope>
</reference>
<dbReference type="SUPFAM" id="SSF53474">
    <property type="entry name" value="alpha/beta-Hydrolases"/>
    <property type="match status" value="1"/>
</dbReference>
<sequence>MDGCTAAQSVFGSPYELLFRALSLIPAAHYAALLLALGLVFLYNFLEIHFLRDLVTGFRGDPVKLTYNASSEVYRSVASKCQVLRGRYLPTPWLSSPHLQTAFLSFFGNPPRFTYKRVLFYTSDGGTIALDWLLHSDVNRGDGAYLSSRTFLQKNDEAPIVIVIPGLTSDSTAPYVKHLVFNMASQGWNVVVSNHRGLGGVQITVSTRSHNYILSLSNVYGQSDCFYNAGWTEDARRVIDHIHQEYPETPLYVVGTSIGANILVKYLGEDTVNVPIVGAAAVCSPWDLAMCDRFFRRRFVQKLYDKVLTSGLVGYAKLHQTILSRLIDWDGLNKSRSVREFDHCATRILAKYETVDTFYRRSSAVNFVGNVAVPLLCISALDDPVCTRESIPWDECRHAFYSMNPNIVLAATKHGGHLGYFEGIAAGTMWWVRAVSEFLEVLHSSPLKNTPRQVVGTCSTTTPLESKIDQGPYVNLMEDGTVAAAGDIQKDNHAAAADTSNRGHTVKENGETITEEEEASNDVVETKKMDPAVKENGETIAEEEEPSNDVVETKKMDPAEDNPDEKKLNDLVSPMKGHITRLARHSKTFIWLLAYVAMVTTWPVVGSGLLLFLKKKFGSSFIPPTLRK</sequence>
<protein>
    <recommendedName>
        <fullName evidence="4">Serine aminopeptidase S33 domain-containing protein</fullName>
    </recommendedName>
</protein>
<evidence type="ECO:0000259" key="4">
    <source>
        <dbReference type="Pfam" id="PF12146"/>
    </source>
</evidence>
<dbReference type="InterPro" id="IPR022742">
    <property type="entry name" value="Hydrolase_4"/>
</dbReference>
<comment type="similarity">
    <text evidence="1">Belongs to the AB hydrolase superfamily. AB hydrolase 4 family.</text>
</comment>
<feature type="transmembrane region" description="Helical" evidence="3">
    <location>
        <begin position="589"/>
        <end position="613"/>
    </location>
</feature>
<feature type="domain" description="Serine aminopeptidase S33" evidence="4">
    <location>
        <begin position="160"/>
        <end position="391"/>
    </location>
</feature>